<comment type="caution">
    <text evidence="1">The sequence shown here is derived from an EMBL/GenBank/DDBJ whole genome shotgun (WGS) entry which is preliminary data.</text>
</comment>
<accession>A0A0F9GGV0</accession>
<reference evidence="1" key="1">
    <citation type="journal article" date="2015" name="Nature">
        <title>Complex archaea that bridge the gap between prokaryotes and eukaryotes.</title>
        <authorList>
            <person name="Spang A."/>
            <person name="Saw J.H."/>
            <person name="Jorgensen S.L."/>
            <person name="Zaremba-Niedzwiedzka K."/>
            <person name="Martijn J."/>
            <person name="Lind A.E."/>
            <person name="van Eijk R."/>
            <person name="Schleper C."/>
            <person name="Guy L."/>
            <person name="Ettema T.J."/>
        </authorList>
    </citation>
    <scope>NUCLEOTIDE SEQUENCE</scope>
</reference>
<name>A0A0F9GGV0_9ZZZZ</name>
<gene>
    <name evidence="1" type="ORF">LCGC14_1828150</name>
</gene>
<organism evidence="1">
    <name type="scientific">marine sediment metagenome</name>
    <dbReference type="NCBI Taxonomy" id="412755"/>
    <lineage>
        <taxon>unclassified sequences</taxon>
        <taxon>metagenomes</taxon>
        <taxon>ecological metagenomes</taxon>
    </lineage>
</organism>
<dbReference type="EMBL" id="LAZR01018009">
    <property type="protein sequence ID" value="KKL98064.1"/>
    <property type="molecule type" value="Genomic_DNA"/>
</dbReference>
<dbReference type="AlphaFoldDB" id="A0A0F9GGV0"/>
<proteinExistence type="predicted"/>
<evidence type="ECO:0000313" key="1">
    <source>
        <dbReference type="EMBL" id="KKL98064.1"/>
    </source>
</evidence>
<sequence length="166" mass="16606">MTITQEVESLGIGSTPGCRLRGVHREIISGTDNTTFPYILSADESGALCLFGAADGGVFTLPAAEAGLWFEFGTALSVTASDSNTVNCASGDFIIGAIIGGSATIGGSGGMFPANGSTHLGITSNGSTTGGLIGDNFVLTAISGTQWALTQGVMQGSGTWSTPFTT</sequence>
<protein>
    <submittedName>
        <fullName evidence="1">Uncharacterized protein</fullName>
    </submittedName>
</protein>